<evidence type="ECO:0000313" key="2">
    <source>
        <dbReference type="Proteomes" id="UP000479043"/>
    </source>
</evidence>
<dbReference type="Gene3D" id="3.40.50.300">
    <property type="entry name" value="P-loop containing nucleotide triphosphate hydrolases"/>
    <property type="match status" value="1"/>
</dbReference>
<accession>A0A6L8LJM1</accession>
<proteinExistence type="predicted"/>
<reference evidence="1 2" key="1">
    <citation type="submission" date="2020-01" db="EMBL/GenBank/DDBJ databases">
        <authorList>
            <person name="Chen S."/>
        </authorList>
    </citation>
    <scope>NUCLEOTIDE SEQUENCE [LARGE SCALE GENOMIC DNA]</scope>
    <source>
        <strain evidence="1 2">GS-10</strain>
    </source>
</reference>
<evidence type="ECO:0000313" key="1">
    <source>
        <dbReference type="EMBL" id="MYM56164.1"/>
    </source>
</evidence>
<organism evidence="1 2">
    <name type="scientific">Thalassovita mangrovi</name>
    <dbReference type="NCBI Taxonomy" id="2692236"/>
    <lineage>
        <taxon>Bacteria</taxon>
        <taxon>Pseudomonadati</taxon>
        <taxon>Pseudomonadota</taxon>
        <taxon>Alphaproteobacteria</taxon>
        <taxon>Rhodobacterales</taxon>
        <taxon>Roseobacteraceae</taxon>
        <taxon>Thalassovita</taxon>
    </lineage>
</organism>
<dbReference type="AlphaFoldDB" id="A0A6L8LJM1"/>
<comment type="caution">
    <text evidence="1">The sequence shown here is derived from an EMBL/GenBank/DDBJ whole genome shotgun (WGS) entry which is preliminary data.</text>
</comment>
<name>A0A6L8LJM1_9RHOB</name>
<dbReference type="RefSeq" id="WP_160973980.1">
    <property type="nucleotide sequence ID" value="NZ_WWEN01000005.1"/>
</dbReference>
<evidence type="ECO:0008006" key="3">
    <source>
        <dbReference type="Google" id="ProtNLM"/>
    </source>
</evidence>
<dbReference type="InterPro" id="IPR027417">
    <property type="entry name" value="P-loop_NTPase"/>
</dbReference>
<dbReference type="Proteomes" id="UP000479043">
    <property type="component" value="Unassembled WGS sequence"/>
</dbReference>
<sequence length="279" mass="31568">MTRVIVHAGFHKTGTTSLQQQLIRLRKPLSPYLSYYGKDDFLAAGTHARKYAQKPFWWRRIMFRRAFRRFLAGIPDDPVIFLSRETLAGTMPGHRDWRGRVISDYAHSAVPVGREIIRELRRRFGPDVQIEFLLTTRAADKWLRSVYGHLLRSIHLTESFEDFTAQFPGLPNPTAEAHRIASALRPCKTHILALEDYADTRHGPAGMVLDLAGVPGAVQDALPAANRQNVGQSPQMEAEFLSLNRSGKPKAELRRTKEEMLAQYRGAVKRGLSETARNG</sequence>
<protein>
    <recommendedName>
        <fullName evidence="3">Sulfotransferase family protein</fullName>
    </recommendedName>
</protein>
<gene>
    <name evidence="1" type="ORF">GR167_12675</name>
</gene>
<dbReference type="SUPFAM" id="SSF52540">
    <property type="entry name" value="P-loop containing nucleoside triphosphate hydrolases"/>
    <property type="match status" value="1"/>
</dbReference>
<dbReference type="EMBL" id="WWEN01000005">
    <property type="protein sequence ID" value="MYM56164.1"/>
    <property type="molecule type" value="Genomic_DNA"/>
</dbReference>
<keyword evidence="2" id="KW-1185">Reference proteome</keyword>